<dbReference type="AlphaFoldDB" id="A0A2N3WN42"/>
<evidence type="ECO:0000313" key="5">
    <source>
        <dbReference type="Proteomes" id="UP000233750"/>
    </source>
</evidence>
<name>A0A2N3WN42_9PSEU</name>
<evidence type="ECO:0000256" key="1">
    <source>
        <dbReference type="SAM" id="MobiDB-lite"/>
    </source>
</evidence>
<keyword evidence="5" id="KW-1185">Reference proteome</keyword>
<accession>A0A8E1W521</accession>
<dbReference type="EMBL" id="JACJHR010000061">
    <property type="protein sequence ID" value="MBB2503832.1"/>
    <property type="molecule type" value="Genomic_DNA"/>
</dbReference>
<dbReference type="InterPro" id="IPR027802">
    <property type="entry name" value="Multi-ubiquitin_dom"/>
</dbReference>
<organism evidence="4 5">
    <name type="scientific">Amycolatopsis echigonensis</name>
    <dbReference type="NCBI Taxonomy" id="2576905"/>
    <lineage>
        <taxon>Bacteria</taxon>
        <taxon>Bacillati</taxon>
        <taxon>Actinomycetota</taxon>
        <taxon>Actinomycetes</taxon>
        <taxon>Pseudonocardiales</taxon>
        <taxon>Pseudonocardiaceae</taxon>
        <taxon>Amycolatopsis</taxon>
    </lineage>
</organism>
<evidence type="ECO:0000313" key="4">
    <source>
        <dbReference type="EMBL" id="PKV95286.1"/>
    </source>
</evidence>
<dbReference type="OrthoDB" id="3254248at2"/>
<reference evidence="4 5" key="1">
    <citation type="submission" date="2017-12" db="EMBL/GenBank/DDBJ databases">
        <title>Sequencing the genomes of 1000 Actinobacteria strains.</title>
        <authorList>
            <person name="Klenk H.-P."/>
        </authorList>
    </citation>
    <scope>NUCLEOTIDE SEQUENCE [LARGE SCALE GENOMIC DNA]</scope>
    <source>
        <strain evidence="4 5">DSM 45165</strain>
    </source>
</reference>
<dbReference type="Proteomes" id="UP000550260">
    <property type="component" value="Unassembled WGS sequence"/>
</dbReference>
<sequence>MSATHTGADIDDTPGRHPGEQRTGFVFDVDGTTCEHKHPTITGAEIMVLAGISSSDGLIQILPDGTRKTVAPDETVHLVPGAQFKRG</sequence>
<evidence type="ECO:0000313" key="6">
    <source>
        <dbReference type="Proteomes" id="UP000550260"/>
    </source>
</evidence>
<dbReference type="Pfam" id="PF14452">
    <property type="entry name" value="Multi_ubiq"/>
    <property type="match status" value="1"/>
</dbReference>
<gene>
    <name evidence="4" type="ORF">ATK30_6200</name>
    <name evidence="3" type="ORF">H5411_32420</name>
</gene>
<comment type="caution">
    <text evidence="4">The sequence shown here is derived from an EMBL/GenBank/DDBJ whole genome shotgun (WGS) entry which is preliminary data.</text>
</comment>
<evidence type="ECO:0000313" key="3">
    <source>
        <dbReference type="EMBL" id="MBB2503832.1"/>
    </source>
</evidence>
<proteinExistence type="predicted"/>
<dbReference type="EMBL" id="PJMY01000003">
    <property type="protein sequence ID" value="PKV95286.1"/>
    <property type="molecule type" value="Genomic_DNA"/>
</dbReference>
<feature type="domain" description="Multi-ubiquitin" evidence="2">
    <location>
        <begin position="25"/>
        <end position="84"/>
    </location>
</feature>
<reference evidence="3 6" key="2">
    <citation type="submission" date="2020-08" db="EMBL/GenBank/DDBJ databases">
        <title>Amycolatopsis echigonensis JCM 21831.</title>
        <authorList>
            <person name="Tedsree N."/>
            <person name="Kuncharoen N."/>
            <person name="Likhitwitayawuid K."/>
            <person name="Tanasupawat S."/>
        </authorList>
    </citation>
    <scope>NUCLEOTIDE SEQUENCE [LARGE SCALE GENOMIC DNA]</scope>
    <source>
        <strain evidence="3 6">JCM 21831</strain>
    </source>
</reference>
<accession>A0A2N3WN42</accession>
<dbReference type="Proteomes" id="UP000233750">
    <property type="component" value="Unassembled WGS sequence"/>
</dbReference>
<evidence type="ECO:0000259" key="2">
    <source>
        <dbReference type="Pfam" id="PF14452"/>
    </source>
</evidence>
<protein>
    <submittedName>
        <fullName evidence="3 4">Multiubiquitin</fullName>
    </submittedName>
</protein>
<feature type="region of interest" description="Disordered" evidence="1">
    <location>
        <begin position="1"/>
        <end position="24"/>
    </location>
</feature>
<dbReference type="RefSeq" id="WP_158242514.1">
    <property type="nucleotide sequence ID" value="NZ_JACJHR010000061.1"/>
</dbReference>